<protein>
    <recommendedName>
        <fullName evidence="4">DUF3899 domain-containing protein</fullName>
    </recommendedName>
</protein>
<dbReference type="EMBL" id="ACGR01000021">
    <property type="protein sequence ID" value="EEJ60735.1"/>
    <property type="molecule type" value="Genomic_DNA"/>
</dbReference>
<dbReference type="AlphaFoldDB" id="C2E325"/>
<accession>C2E325</accession>
<dbReference type="HOGENOM" id="CLU_195965_0_0_9"/>
<comment type="caution">
    <text evidence="2">The sequence shown here is derived from an EMBL/GenBank/DDBJ whole genome shotgun (WGS) entry which is preliminary data.</text>
</comment>
<keyword evidence="1" id="KW-0812">Transmembrane</keyword>
<proteinExistence type="predicted"/>
<evidence type="ECO:0000313" key="3">
    <source>
        <dbReference type="Proteomes" id="UP000003491"/>
    </source>
</evidence>
<evidence type="ECO:0000256" key="1">
    <source>
        <dbReference type="SAM" id="Phobius"/>
    </source>
</evidence>
<organism evidence="2 3">
    <name type="scientific">Lactobacillus johnsonii ATCC 33200</name>
    <dbReference type="NCBI Taxonomy" id="525330"/>
    <lineage>
        <taxon>Bacteria</taxon>
        <taxon>Bacillati</taxon>
        <taxon>Bacillota</taxon>
        <taxon>Bacilli</taxon>
        <taxon>Lactobacillales</taxon>
        <taxon>Lactobacillaceae</taxon>
        <taxon>Lactobacillus</taxon>
    </lineage>
</organism>
<feature type="transmembrane region" description="Helical" evidence="1">
    <location>
        <begin position="63"/>
        <end position="83"/>
    </location>
</feature>
<evidence type="ECO:0000313" key="2">
    <source>
        <dbReference type="EMBL" id="EEJ60735.1"/>
    </source>
</evidence>
<feature type="transmembrane region" description="Helical" evidence="1">
    <location>
        <begin position="7"/>
        <end position="27"/>
    </location>
</feature>
<sequence length="84" mass="9462">MINKMKVNIWVAVIVLLIGLWDLYTAYNRYQKHKVATKEIQSDSINGTKKLLTGIPSDSKADIISFTILGVVFTITGIVLFFMI</sequence>
<keyword evidence="1" id="KW-1133">Transmembrane helix</keyword>
<dbReference type="Proteomes" id="UP000003491">
    <property type="component" value="Unassembled WGS sequence"/>
</dbReference>
<evidence type="ECO:0008006" key="4">
    <source>
        <dbReference type="Google" id="ProtNLM"/>
    </source>
</evidence>
<reference evidence="2 3" key="1">
    <citation type="submission" date="2009-01" db="EMBL/GenBank/DDBJ databases">
        <authorList>
            <person name="Qin X."/>
            <person name="Bachman B."/>
            <person name="Battles P."/>
            <person name="Bell A."/>
            <person name="Bess C."/>
            <person name="Bickham C."/>
            <person name="Chaboub L."/>
            <person name="Chen D."/>
            <person name="Coyle M."/>
            <person name="Deiros D.R."/>
            <person name="Dinh H."/>
            <person name="Forbes L."/>
            <person name="Fowler G."/>
            <person name="Francisco L."/>
            <person name="Fu Q."/>
            <person name="Gubbala S."/>
            <person name="Hale W."/>
            <person name="Han Y."/>
            <person name="Hemphill L."/>
            <person name="Highlander S.K."/>
            <person name="Hirani K."/>
            <person name="Hogues M."/>
            <person name="Jackson L."/>
            <person name="Jakkamsetti A."/>
            <person name="Javaid M."/>
            <person name="Jiang H."/>
            <person name="Korchina V."/>
            <person name="Kovar C."/>
            <person name="Lara F."/>
            <person name="Lee S."/>
            <person name="Mata R."/>
            <person name="Mathew T."/>
            <person name="Moen C."/>
            <person name="Morales K."/>
            <person name="Munidasa M."/>
            <person name="Nazareth L."/>
            <person name="Ngo R."/>
            <person name="Nguyen L."/>
            <person name="Okwuonu G."/>
            <person name="Ongeri F."/>
            <person name="Patil S."/>
            <person name="Petrosino J."/>
            <person name="Pham C."/>
            <person name="Pham P."/>
            <person name="Pu L.-L."/>
            <person name="Puazo M."/>
            <person name="Raj R."/>
            <person name="Reid J."/>
            <person name="Rouhana J."/>
            <person name="Saada N."/>
            <person name="Shang Y."/>
            <person name="Simmons D."/>
            <person name="Thornton R."/>
            <person name="Warren J."/>
            <person name="Weissenberger G."/>
            <person name="Zhang J."/>
            <person name="Zhang L."/>
            <person name="Zhou C."/>
            <person name="Zhu D."/>
            <person name="Muzny D."/>
            <person name="Worley K."/>
            <person name="Gibbs R."/>
        </authorList>
    </citation>
    <scope>NUCLEOTIDE SEQUENCE [LARGE SCALE GENOMIC DNA]</scope>
    <source>
        <strain evidence="2 3">ATCC 33200</strain>
    </source>
</reference>
<gene>
    <name evidence="2" type="ORF">HMPREF0528_0149</name>
</gene>
<keyword evidence="1" id="KW-0472">Membrane</keyword>
<name>C2E325_LACJH</name>